<name>A0ABW9T6X2_9BACL</name>
<proteinExistence type="predicted"/>
<dbReference type="RefSeq" id="WP_155618668.1">
    <property type="nucleotide sequence ID" value="NZ_WOAA01000019.1"/>
</dbReference>
<reference evidence="1 2" key="1">
    <citation type="submission" date="2019-11" db="EMBL/GenBank/DDBJ databases">
        <title>Draft genome sequences of five Paenibacillus species of dairy origin.</title>
        <authorList>
            <person name="Olajide A.M."/>
            <person name="Chen S."/>
            <person name="Lapointe G."/>
        </authorList>
    </citation>
    <scope>NUCLEOTIDE SEQUENCE [LARGE SCALE GENOMIC DNA]</scope>
    <source>
        <strain evidence="1 2">3CS1</strain>
    </source>
</reference>
<protein>
    <submittedName>
        <fullName evidence="1">Uncharacterized protein</fullName>
    </submittedName>
</protein>
<evidence type="ECO:0000313" key="1">
    <source>
        <dbReference type="EMBL" id="MUG67969.1"/>
    </source>
</evidence>
<sequence length="68" mass="8044">MKRIRIIRPHEDAGLNYVGWLLFCALSLVTGGKCHSIEHLKLQYEVKVKKDNQLHVRMHEGEHERLLR</sequence>
<dbReference type="Proteomes" id="UP000435177">
    <property type="component" value="Unassembled WGS sequence"/>
</dbReference>
<evidence type="ECO:0000313" key="2">
    <source>
        <dbReference type="Proteomes" id="UP000435177"/>
    </source>
</evidence>
<accession>A0ABW9T6X2</accession>
<organism evidence="1 2">
    <name type="scientific">Paenibacillus campinasensis</name>
    <dbReference type="NCBI Taxonomy" id="66347"/>
    <lineage>
        <taxon>Bacteria</taxon>
        <taxon>Bacillati</taxon>
        <taxon>Bacillota</taxon>
        <taxon>Bacilli</taxon>
        <taxon>Bacillales</taxon>
        <taxon>Paenibacillaceae</taxon>
        <taxon>Paenibacillus</taxon>
    </lineage>
</organism>
<comment type="caution">
    <text evidence="1">The sequence shown here is derived from an EMBL/GenBank/DDBJ whole genome shotgun (WGS) entry which is preliminary data.</text>
</comment>
<gene>
    <name evidence="1" type="ORF">GNP94_18440</name>
</gene>
<dbReference type="EMBL" id="WOAA01000019">
    <property type="protein sequence ID" value="MUG67969.1"/>
    <property type="molecule type" value="Genomic_DNA"/>
</dbReference>
<keyword evidence="2" id="KW-1185">Reference proteome</keyword>